<accession>A0A9X0BLT1</accession>
<protein>
    <submittedName>
        <fullName evidence="2">Uncharacterized protein</fullName>
    </submittedName>
</protein>
<evidence type="ECO:0000313" key="3">
    <source>
        <dbReference type="Proteomes" id="UP001148312"/>
    </source>
</evidence>
<proteinExistence type="predicted"/>
<reference evidence="2" key="2">
    <citation type="journal article" date="2023" name="IMA Fungus">
        <title>Comparative genomic study of the Penicillium genus elucidates a diverse pangenome and 15 lateral gene transfer events.</title>
        <authorList>
            <person name="Petersen C."/>
            <person name="Sorensen T."/>
            <person name="Nielsen M.R."/>
            <person name="Sondergaard T.E."/>
            <person name="Sorensen J.L."/>
            <person name="Fitzpatrick D.A."/>
            <person name="Frisvad J.C."/>
            <person name="Nielsen K.L."/>
        </authorList>
    </citation>
    <scope>NUCLEOTIDE SEQUENCE</scope>
    <source>
        <strain evidence="2">IBT 30728</strain>
    </source>
</reference>
<feature type="compositionally biased region" description="Basic and acidic residues" evidence="1">
    <location>
        <begin position="54"/>
        <end position="63"/>
    </location>
</feature>
<organism evidence="2 3">
    <name type="scientific">Penicillium diatomitis</name>
    <dbReference type="NCBI Taxonomy" id="2819901"/>
    <lineage>
        <taxon>Eukaryota</taxon>
        <taxon>Fungi</taxon>
        <taxon>Dikarya</taxon>
        <taxon>Ascomycota</taxon>
        <taxon>Pezizomycotina</taxon>
        <taxon>Eurotiomycetes</taxon>
        <taxon>Eurotiomycetidae</taxon>
        <taxon>Eurotiales</taxon>
        <taxon>Aspergillaceae</taxon>
        <taxon>Penicillium</taxon>
    </lineage>
</organism>
<feature type="region of interest" description="Disordered" evidence="1">
    <location>
        <begin position="43"/>
        <end position="63"/>
    </location>
</feature>
<reference evidence="2" key="1">
    <citation type="submission" date="2022-12" db="EMBL/GenBank/DDBJ databases">
        <authorList>
            <person name="Petersen C."/>
        </authorList>
    </citation>
    <scope>NUCLEOTIDE SEQUENCE</scope>
    <source>
        <strain evidence="2">IBT 30728</strain>
    </source>
</reference>
<evidence type="ECO:0000313" key="2">
    <source>
        <dbReference type="EMBL" id="KAJ5472025.1"/>
    </source>
</evidence>
<keyword evidence="3" id="KW-1185">Reference proteome</keyword>
<dbReference type="Proteomes" id="UP001148312">
    <property type="component" value="Unassembled WGS sequence"/>
</dbReference>
<sequence length="180" mass="19951">MAGPHRTSLSLPEECHARVFWAAHILYYLTKNQSHEELLKAENTVESGSQTDDSSDHETDYETEKNMMLSGPRDSIRQKFLDCIAQLLSPCKGWDGVTATAIREGEAGVEVDIARNDGFLSGGDCFDSEIMGYCKMLEEYLEGNTGGLQLSQIATGPAGVVGHLWDSGWHETLEQAEFYR</sequence>
<dbReference type="EMBL" id="JAPWDQ010000013">
    <property type="protein sequence ID" value="KAJ5472025.1"/>
    <property type="molecule type" value="Genomic_DNA"/>
</dbReference>
<comment type="caution">
    <text evidence="2">The sequence shown here is derived from an EMBL/GenBank/DDBJ whole genome shotgun (WGS) entry which is preliminary data.</text>
</comment>
<dbReference type="RefSeq" id="XP_056786571.1">
    <property type="nucleotide sequence ID" value="XM_056938189.1"/>
</dbReference>
<dbReference type="AlphaFoldDB" id="A0A9X0BLT1"/>
<dbReference type="GeneID" id="81628439"/>
<name>A0A9X0BLT1_9EURO</name>
<gene>
    <name evidence="2" type="ORF">N7539_008594</name>
</gene>
<evidence type="ECO:0000256" key="1">
    <source>
        <dbReference type="SAM" id="MobiDB-lite"/>
    </source>
</evidence>